<dbReference type="NCBIfam" id="TIGR00417">
    <property type="entry name" value="speE"/>
    <property type="match status" value="1"/>
</dbReference>
<name>A0A0B7MRW3_9FIRM</name>
<reference evidence="10" key="1">
    <citation type="submission" date="2015-01" db="EMBL/GenBank/DDBJ databases">
        <authorList>
            <person name="Manzoor Shahid"/>
            <person name="Zubair Saima"/>
        </authorList>
    </citation>
    <scope>NUCLEOTIDE SEQUENCE [LARGE SCALE GENOMIC DNA]</scope>
    <source>
        <strain evidence="10">Sp3</strain>
    </source>
</reference>
<dbReference type="CDD" id="cd02440">
    <property type="entry name" value="AdoMet_MTases"/>
    <property type="match status" value="1"/>
</dbReference>
<feature type="binding site" evidence="4">
    <location>
        <begin position="155"/>
        <end position="158"/>
    </location>
    <ligand>
        <name>spermidine</name>
        <dbReference type="ChEBI" id="CHEBI:57834"/>
    </ligand>
</feature>
<dbReference type="EMBL" id="CDRZ01000288">
    <property type="protein sequence ID" value="CEO90407.1"/>
    <property type="molecule type" value="Genomic_DNA"/>
</dbReference>
<comment type="function">
    <text evidence="4">Catalyzes the irreversible transfer of a propylamine group from the amino donor S-adenosylmethioninamine (decarboxy-AdoMet) to putrescine (1,4-diaminobutane) to yield spermidine.</text>
</comment>
<dbReference type="InterPro" id="IPR001045">
    <property type="entry name" value="Spermi_synthase"/>
</dbReference>
<comment type="catalytic activity">
    <reaction evidence="4 7">
        <text>S-adenosyl 3-(methylsulfanyl)propylamine + putrescine = S-methyl-5'-thioadenosine + spermidine + H(+)</text>
        <dbReference type="Rhea" id="RHEA:12721"/>
        <dbReference type="ChEBI" id="CHEBI:15378"/>
        <dbReference type="ChEBI" id="CHEBI:17509"/>
        <dbReference type="ChEBI" id="CHEBI:57443"/>
        <dbReference type="ChEBI" id="CHEBI:57834"/>
        <dbReference type="ChEBI" id="CHEBI:326268"/>
        <dbReference type="EC" id="2.5.1.16"/>
    </reaction>
</comment>
<evidence type="ECO:0000256" key="4">
    <source>
        <dbReference type="HAMAP-Rule" id="MF_00198"/>
    </source>
</evidence>
<dbReference type="InterPro" id="IPR030374">
    <property type="entry name" value="PABS"/>
</dbReference>
<dbReference type="UniPathway" id="UPA00248">
    <property type="reaction ID" value="UER00314"/>
</dbReference>
<keyword evidence="4 7" id="KW-0745">Spermidine biosynthesis</keyword>
<dbReference type="NCBIfam" id="NF002010">
    <property type="entry name" value="PRK00811.1"/>
    <property type="match status" value="1"/>
</dbReference>
<dbReference type="AlphaFoldDB" id="A0A0B7MRW3"/>
<feature type="domain" description="PABS" evidence="8">
    <location>
        <begin position="2"/>
        <end position="235"/>
    </location>
</feature>
<dbReference type="InterPro" id="IPR037163">
    <property type="entry name" value="Spermidine_synt_N_sf"/>
</dbReference>
<keyword evidence="2 4" id="KW-0808">Transferase</keyword>
<comment type="similarity">
    <text evidence="1 4 6">Belongs to the spermidine/spermine synthase family.</text>
</comment>
<dbReference type="RefSeq" id="WP_044666171.1">
    <property type="nucleotide sequence ID" value="NZ_CDRZ01000288.1"/>
</dbReference>
<dbReference type="InterPro" id="IPR030373">
    <property type="entry name" value="PABS_CS"/>
</dbReference>
<dbReference type="PANTHER" id="PTHR11558">
    <property type="entry name" value="SPERMIDINE/SPERMINE SYNTHASE"/>
    <property type="match status" value="1"/>
</dbReference>
<dbReference type="Gene3D" id="2.30.140.10">
    <property type="entry name" value="Spermidine synthase, tetramerisation domain"/>
    <property type="match status" value="1"/>
</dbReference>
<dbReference type="GO" id="GO:0008295">
    <property type="term" value="P:spermidine biosynthetic process"/>
    <property type="evidence" value="ECO:0007669"/>
    <property type="project" value="UniProtKB-UniRule"/>
</dbReference>
<dbReference type="GO" id="GO:0005829">
    <property type="term" value="C:cytosol"/>
    <property type="evidence" value="ECO:0007669"/>
    <property type="project" value="TreeGrafter"/>
</dbReference>
<accession>A0A0B7MRW3</accession>
<feature type="binding site" evidence="4">
    <location>
        <position position="31"/>
    </location>
    <ligand>
        <name>S-methyl-5'-thioadenosine</name>
        <dbReference type="ChEBI" id="CHEBI:17509"/>
    </ligand>
</feature>
<dbReference type="Pfam" id="PF01564">
    <property type="entry name" value="Spermine_synth"/>
    <property type="match status" value="1"/>
</dbReference>
<feature type="binding site" evidence="4">
    <location>
        <begin position="137"/>
        <end position="138"/>
    </location>
    <ligand>
        <name>S-methyl-5'-thioadenosine</name>
        <dbReference type="ChEBI" id="CHEBI:17509"/>
    </ligand>
</feature>
<dbReference type="SUPFAM" id="SSF53335">
    <property type="entry name" value="S-adenosyl-L-methionine-dependent methyltransferases"/>
    <property type="match status" value="1"/>
</dbReference>
<evidence type="ECO:0000256" key="5">
    <source>
        <dbReference type="PROSITE-ProRule" id="PRU00354"/>
    </source>
</evidence>
<evidence type="ECO:0000256" key="1">
    <source>
        <dbReference type="ARBA" id="ARBA00007867"/>
    </source>
</evidence>
<feature type="binding site" evidence="4">
    <location>
        <position position="106"/>
    </location>
    <ligand>
        <name>S-methyl-5'-thioadenosine</name>
        <dbReference type="ChEBI" id="CHEBI:17509"/>
    </ligand>
</feature>
<comment type="caution">
    <text evidence="4">Lacks conserved residue(s) required for the propagation of feature annotation.</text>
</comment>
<dbReference type="HAMAP" id="MF_00198">
    <property type="entry name" value="Spermidine_synth"/>
    <property type="match status" value="1"/>
</dbReference>
<feature type="binding site" evidence="4">
    <location>
        <position position="86"/>
    </location>
    <ligand>
        <name>spermidine</name>
        <dbReference type="ChEBI" id="CHEBI:57834"/>
    </ligand>
</feature>
<dbReference type="OrthoDB" id="9793120at2"/>
<dbReference type="PANTHER" id="PTHR11558:SF11">
    <property type="entry name" value="SPERMIDINE SYNTHASE"/>
    <property type="match status" value="1"/>
</dbReference>
<evidence type="ECO:0000313" key="9">
    <source>
        <dbReference type="EMBL" id="CEO90407.1"/>
    </source>
</evidence>
<feature type="active site" description="Proton acceptor" evidence="4 5">
    <location>
        <position position="155"/>
    </location>
</feature>
<dbReference type="PROSITE" id="PS51006">
    <property type="entry name" value="PABS_2"/>
    <property type="match status" value="1"/>
</dbReference>
<evidence type="ECO:0000313" key="10">
    <source>
        <dbReference type="Proteomes" id="UP000046155"/>
    </source>
</evidence>
<evidence type="ECO:0000256" key="2">
    <source>
        <dbReference type="ARBA" id="ARBA00022679"/>
    </source>
</evidence>
<dbReference type="InterPro" id="IPR029063">
    <property type="entry name" value="SAM-dependent_MTases_sf"/>
</dbReference>
<dbReference type="GO" id="GO:0004766">
    <property type="term" value="F:spermidine synthase activity"/>
    <property type="evidence" value="ECO:0007669"/>
    <property type="project" value="UniProtKB-UniRule"/>
</dbReference>
<gene>
    <name evidence="4 9" type="primary">speE</name>
    <name evidence="9" type="ORF">SSCH_870007</name>
</gene>
<dbReference type="PROSITE" id="PS01330">
    <property type="entry name" value="PABS_1"/>
    <property type="match status" value="1"/>
</dbReference>
<evidence type="ECO:0000259" key="8">
    <source>
        <dbReference type="PROSITE" id="PS51006"/>
    </source>
</evidence>
<feature type="binding site" evidence="4">
    <location>
        <position position="62"/>
    </location>
    <ligand>
        <name>spermidine</name>
        <dbReference type="ChEBI" id="CHEBI:57834"/>
    </ligand>
</feature>
<comment type="pathway">
    <text evidence="4">Amine and polyamine biosynthesis; spermidine biosynthesis; spermidine from putrescine: step 1/1.</text>
</comment>
<dbReference type="Gene3D" id="3.40.50.150">
    <property type="entry name" value="Vaccinia Virus protein VP39"/>
    <property type="match status" value="1"/>
</dbReference>
<sequence>MELWFTEKQTPGLGITCKVLQTLHREVTPYQEIAVLDTEQFGRMLVLDGMVQLTISDEFVYHEMLAHVPLHTHPNPRHVLIIGGGDGGTAREVLRHPQVERVSLVEIDRRVMDVSRHFLPEVAVSFDDPRMDVHFEDGVAYIVNKCGEYDVILIDSPEPIGQAERLFSMEFYEGISSALREDGIFAAQTESPFVNQELITRVNSDISSTFPITRLYLAPVPTYPSGSWSFTLGSKCYDPMLSLRDGGLAGVLRYYNTDVHRAAFQLPNFVRELLCEEVVL</sequence>
<dbReference type="EC" id="2.5.1.16" evidence="4"/>
<organism evidence="9 10">
    <name type="scientific">Syntrophaceticus schinkii</name>
    <dbReference type="NCBI Taxonomy" id="499207"/>
    <lineage>
        <taxon>Bacteria</taxon>
        <taxon>Bacillati</taxon>
        <taxon>Bacillota</taxon>
        <taxon>Clostridia</taxon>
        <taxon>Thermoanaerobacterales</taxon>
        <taxon>Thermoanaerobacterales Family III. Incertae Sedis</taxon>
        <taxon>Syntrophaceticus</taxon>
    </lineage>
</organism>
<evidence type="ECO:0000256" key="3">
    <source>
        <dbReference type="ARBA" id="ARBA00023115"/>
    </source>
</evidence>
<dbReference type="Proteomes" id="UP000046155">
    <property type="component" value="Unassembled WGS sequence"/>
</dbReference>
<keyword evidence="10" id="KW-1185">Reference proteome</keyword>
<dbReference type="InterPro" id="IPR035246">
    <property type="entry name" value="Spermidine_synt_N"/>
</dbReference>
<comment type="subunit">
    <text evidence="4">Homodimer or homotetramer.</text>
</comment>
<evidence type="ECO:0000256" key="7">
    <source>
        <dbReference type="RuleBase" id="RU003837"/>
    </source>
</evidence>
<dbReference type="Pfam" id="PF17284">
    <property type="entry name" value="Spermine_synt_N"/>
    <property type="match status" value="1"/>
</dbReference>
<keyword evidence="3 4" id="KW-0620">Polyamine biosynthesis</keyword>
<evidence type="ECO:0000256" key="6">
    <source>
        <dbReference type="RuleBase" id="RU003836"/>
    </source>
</evidence>
<proteinExistence type="inferred from homology"/>
<protein>
    <recommendedName>
        <fullName evidence="4">Polyamine aminopropyltransferase</fullName>
    </recommendedName>
    <alternativeName>
        <fullName evidence="4">Putrescine aminopropyltransferase</fullName>
        <shortName evidence="4">PAPT</shortName>
    </alternativeName>
    <alternativeName>
        <fullName evidence="4">Spermidine synthase</fullName>
        <shortName evidence="4">SPDS</shortName>
        <shortName evidence="4">SPDSY</shortName>
        <ecNumber evidence="4">2.5.1.16</ecNumber>
    </alternativeName>
</protein>